<proteinExistence type="predicted"/>
<dbReference type="EMBL" id="LAZR01000002">
    <property type="protein sequence ID" value="KKO11618.1"/>
    <property type="molecule type" value="Genomic_DNA"/>
</dbReference>
<dbReference type="Pfam" id="PF13289">
    <property type="entry name" value="SIR2_2"/>
    <property type="match status" value="1"/>
</dbReference>
<accession>A0A0F9WGK7</accession>
<dbReference type="InterPro" id="IPR027417">
    <property type="entry name" value="P-loop_NTPase"/>
</dbReference>
<dbReference type="SUPFAM" id="SSF52540">
    <property type="entry name" value="P-loop containing nucleoside triphosphate hydrolases"/>
    <property type="match status" value="1"/>
</dbReference>
<sequence>MNTFLLENTKYLVHMRQRMGRDNRLGLCLGAGISVDFDIPTWKELVQRIASHPQVKGEELLLASESLTSQSQYLYQKLLQSQLREDTEDEVAASRKFNTEWLKILHECLYRDARTSETALKSHPYLWNLMPLIKKSSMTINYNFDDTIERMLYLHNAEYHSHDDDKGFEVTWQPTLQFRRDNGAIYHPNGFLPLEMIEGFSEQLIFVEQDFADQLIDVSHGHYSALLSHFSKNTMIFIGLSLNDSNLKHILRVSARSNPGNFHYHIQWCRSEKPSDSEQEAIRKANFSIYNLVTLFLTADEIVHLANLLKANPEEFESICDAVKDGVSTNFRYYVSGPVGSGKSTALGHIRSLVTYDEWVDRRSPLLGKPHVELTDTERTSVDEWINQQFRKKNRKISSESPGIAVIDRSPLDPLYFTNDSVSAKKRAQELLQAMAPSQSTISSIADGHLILLKCDPRVLKLRLAAREKNYNEDQLSEHSSVVSEAWNNFTITVIDTTNLSVYQVVSKVLETILFGPYQPINFQRTCEEKARES</sequence>
<name>A0A0F9WGK7_9ZZZZ</name>
<dbReference type="AlphaFoldDB" id="A0A0F9WGK7"/>
<evidence type="ECO:0000313" key="1">
    <source>
        <dbReference type="EMBL" id="KKO11618.1"/>
    </source>
</evidence>
<organism evidence="1">
    <name type="scientific">marine sediment metagenome</name>
    <dbReference type="NCBI Taxonomy" id="412755"/>
    <lineage>
        <taxon>unclassified sequences</taxon>
        <taxon>metagenomes</taxon>
        <taxon>ecological metagenomes</taxon>
    </lineage>
</organism>
<gene>
    <name evidence="1" type="ORF">LCGC14_0011120</name>
</gene>
<protein>
    <submittedName>
        <fullName evidence="1">Uncharacterized protein</fullName>
    </submittedName>
</protein>
<reference evidence="1" key="1">
    <citation type="journal article" date="2015" name="Nature">
        <title>Complex archaea that bridge the gap between prokaryotes and eukaryotes.</title>
        <authorList>
            <person name="Spang A."/>
            <person name="Saw J.H."/>
            <person name="Jorgensen S.L."/>
            <person name="Zaremba-Niedzwiedzka K."/>
            <person name="Martijn J."/>
            <person name="Lind A.E."/>
            <person name="van Eijk R."/>
            <person name="Schleper C."/>
            <person name="Guy L."/>
            <person name="Ettema T.J."/>
        </authorList>
    </citation>
    <scope>NUCLEOTIDE SEQUENCE</scope>
</reference>
<comment type="caution">
    <text evidence="1">The sequence shown here is derived from an EMBL/GenBank/DDBJ whole genome shotgun (WGS) entry which is preliminary data.</text>
</comment>
<dbReference type="Gene3D" id="3.40.50.300">
    <property type="entry name" value="P-loop containing nucleotide triphosphate hydrolases"/>
    <property type="match status" value="1"/>
</dbReference>